<dbReference type="AlphaFoldDB" id="A0A8J8T2F3"/>
<evidence type="ECO:0000313" key="1">
    <source>
        <dbReference type="EMBL" id="TNV79787.1"/>
    </source>
</evidence>
<reference evidence="1" key="1">
    <citation type="submission" date="2019-06" db="EMBL/GenBank/DDBJ databases">
        <authorList>
            <person name="Zheng W."/>
        </authorList>
    </citation>
    <scope>NUCLEOTIDE SEQUENCE</scope>
    <source>
        <strain evidence="1">QDHG01</strain>
    </source>
</reference>
<dbReference type="EMBL" id="RRYP01008419">
    <property type="protein sequence ID" value="TNV79787.1"/>
    <property type="molecule type" value="Genomic_DNA"/>
</dbReference>
<name>A0A8J8T2F3_HALGN</name>
<dbReference type="Proteomes" id="UP000785679">
    <property type="component" value="Unassembled WGS sequence"/>
</dbReference>
<evidence type="ECO:0000313" key="2">
    <source>
        <dbReference type="Proteomes" id="UP000785679"/>
    </source>
</evidence>
<gene>
    <name evidence="1" type="ORF">FGO68_gene259</name>
</gene>
<proteinExistence type="predicted"/>
<keyword evidence="2" id="KW-1185">Reference proteome</keyword>
<accession>A0A8J8T2F3</accession>
<organism evidence="1 2">
    <name type="scientific">Halteria grandinella</name>
    <dbReference type="NCBI Taxonomy" id="5974"/>
    <lineage>
        <taxon>Eukaryota</taxon>
        <taxon>Sar</taxon>
        <taxon>Alveolata</taxon>
        <taxon>Ciliophora</taxon>
        <taxon>Intramacronucleata</taxon>
        <taxon>Spirotrichea</taxon>
        <taxon>Stichotrichia</taxon>
        <taxon>Sporadotrichida</taxon>
        <taxon>Halteriidae</taxon>
        <taxon>Halteria</taxon>
    </lineage>
</organism>
<sequence length="91" mass="10442">MKQALYSFQGKERSAPGSQFDQHNLASCKDSFMNPFNHSLCACYLYLLVDLSVYNFSHAYIEIIGCCEYIMNRLKSDVIILLNNMQFADQA</sequence>
<comment type="caution">
    <text evidence="1">The sequence shown here is derived from an EMBL/GenBank/DDBJ whole genome shotgun (WGS) entry which is preliminary data.</text>
</comment>
<protein>
    <submittedName>
        <fullName evidence="1">Uncharacterized protein</fullName>
    </submittedName>
</protein>